<dbReference type="EMBL" id="CP028956">
    <property type="protein sequence ID" value="AWC92870.1"/>
    <property type="molecule type" value="Genomic_DNA"/>
</dbReference>
<dbReference type="Pfam" id="PF00699">
    <property type="entry name" value="Urease_beta"/>
    <property type="match status" value="1"/>
</dbReference>
<dbReference type="Gene3D" id="2.10.150.10">
    <property type="entry name" value="Urease, beta subunit"/>
    <property type="match status" value="1"/>
</dbReference>
<evidence type="ECO:0000313" key="5">
    <source>
        <dbReference type="EMBL" id="EMO9458250.1"/>
    </source>
</evidence>
<dbReference type="PANTHER" id="PTHR33569">
    <property type="entry name" value="UREASE"/>
    <property type="match status" value="1"/>
</dbReference>
<reference evidence="5" key="4">
    <citation type="submission" date="2024-02" db="EMBL/GenBank/DDBJ databases">
        <authorList>
            <consortium name="Clinical and Environmental Microbiology Branch: Whole genome sequencing antimicrobial resistance pathogens in the healthcare setting"/>
        </authorList>
    </citation>
    <scope>NUCLEOTIDE SEQUENCE</scope>
    <source>
        <strain evidence="5">2023KU-00017</strain>
    </source>
</reference>
<evidence type="ECO:0000256" key="2">
    <source>
        <dbReference type="ARBA" id="ARBA00047778"/>
    </source>
</evidence>
<dbReference type="AlphaFoldDB" id="A0A0A2R7K1"/>
<dbReference type="PANTHER" id="PTHR33569:SF1">
    <property type="entry name" value="UREASE"/>
    <property type="match status" value="1"/>
</dbReference>
<dbReference type="Proteomes" id="UP000650477">
    <property type="component" value="Unassembled WGS sequence"/>
</dbReference>
<protein>
    <recommendedName>
        <fullName evidence="3">Urease subunit beta</fullName>
        <ecNumber evidence="3">3.5.1.5</ecNumber>
    </recommendedName>
    <alternativeName>
        <fullName evidence="3">Urea amidohydrolase subunit beta</fullName>
    </alternativeName>
</protein>
<dbReference type="UniPathway" id="UPA00258">
    <property type="reaction ID" value="UER00370"/>
</dbReference>
<keyword evidence="3" id="KW-0963">Cytoplasm</keyword>
<keyword evidence="1 3" id="KW-0378">Hydrolase</keyword>
<evidence type="ECO:0000313" key="6">
    <source>
        <dbReference type="EMBL" id="MBE8613565.1"/>
    </source>
</evidence>
<sequence length="140" mass="15320">MSNTKQPTPLGGVIFADTPIEFNTGKPETKIKVRNTGDRPIQVGSHFHFFEVNHALEFDREAAYGKRLNISSTTAIRFEPGDETEVSLIPYGGKQTVYGFNNLVDGWAGNNVATSERPAKAIALNEAIARGFSHKAEAKK</sequence>
<name>A0A0A2R7K1_MORMO</name>
<dbReference type="OrthoDB" id="9797217at2"/>
<dbReference type="NCBIfam" id="TIGR00192">
    <property type="entry name" value="urease_beta"/>
    <property type="match status" value="1"/>
</dbReference>
<gene>
    <name evidence="3" type="primary">ureB</name>
    <name evidence="4" type="ORF">AM380_04010</name>
    <name evidence="6" type="ORF">CYG68_14310</name>
    <name evidence="7" type="ORF">OSC06_05625</name>
    <name evidence="5" type="ORF">PN925_003661</name>
</gene>
<dbReference type="Proteomes" id="UP000244682">
    <property type="component" value="Chromosome"/>
</dbReference>
<evidence type="ECO:0000313" key="4">
    <source>
        <dbReference type="EMBL" id="AWC92870.1"/>
    </source>
</evidence>
<dbReference type="EMBL" id="JAPKIY010000008">
    <property type="protein sequence ID" value="MDS0897444.1"/>
    <property type="molecule type" value="Genomic_DNA"/>
</dbReference>
<dbReference type="GO" id="GO:0009039">
    <property type="term" value="F:urease activity"/>
    <property type="evidence" value="ECO:0007669"/>
    <property type="project" value="UniProtKB-UniRule"/>
</dbReference>
<reference evidence="4 8" key="2">
    <citation type="submission" date="2018-04" db="EMBL/GenBank/DDBJ databases">
        <title>Whole genome sequencing of Morganella morganii AR_0133.</title>
        <authorList>
            <person name="Conlan S."/>
            <person name="Thomas P.J."/>
            <person name="Mullikin J."/>
            <person name="Frank K.M."/>
            <person name="Segre J.A."/>
        </authorList>
    </citation>
    <scope>NUCLEOTIDE SEQUENCE [LARGE SCALE GENOMIC DNA]</scope>
    <source>
        <strain evidence="4 8">AR_0133</strain>
    </source>
</reference>
<dbReference type="GeneID" id="93361889"/>
<organism evidence="7 9">
    <name type="scientific">Morganella morganii</name>
    <name type="common">Proteus morganii</name>
    <dbReference type="NCBI Taxonomy" id="582"/>
    <lineage>
        <taxon>Bacteria</taxon>
        <taxon>Pseudomonadati</taxon>
        <taxon>Pseudomonadota</taxon>
        <taxon>Gammaproteobacteria</taxon>
        <taxon>Enterobacterales</taxon>
        <taxon>Morganellaceae</taxon>
        <taxon>Morganella</taxon>
    </lineage>
</organism>
<comment type="catalytic activity">
    <reaction evidence="2 3">
        <text>urea + 2 H2O + H(+) = hydrogencarbonate + 2 NH4(+)</text>
        <dbReference type="Rhea" id="RHEA:20557"/>
        <dbReference type="ChEBI" id="CHEBI:15377"/>
        <dbReference type="ChEBI" id="CHEBI:15378"/>
        <dbReference type="ChEBI" id="CHEBI:16199"/>
        <dbReference type="ChEBI" id="CHEBI:17544"/>
        <dbReference type="ChEBI" id="CHEBI:28938"/>
        <dbReference type="EC" id="3.5.1.5"/>
    </reaction>
</comment>
<dbReference type="SUPFAM" id="SSF51278">
    <property type="entry name" value="Urease, beta-subunit"/>
    <property type="match status" value="1"/>
</dbReference>
<dbReference type="EMBL" id="ABKJEP030000078">
    <property type="protein sequence ID" value="EMO9458250.1"/>
    <property type="molecule type" value="Genomic_DNA"/>
</dbReference>
<evidence type="ECO:0000256" key="3">
    <source>
        <dbReference type="HAMAP-Rule" id="MF_01954"/>
    </source>
</evidence>
<accession>A0A0A2R7K1</accession>
<evidence type="ECO:0000313" key="7">
    <source>
        <dbReference type="EMBL" id="MDS0897444.1"/>
    </source>
</evidence>
<comment type="pathway">
    <text evidence="3">Nitrogen metabolism; urea degradation; CO(2) and NH(3) from urea (urease route): step 1/1.</text>
</comment>
<reference evidence="7" key="3">
    <citation type="submission" date="2023-02" db="EMBL/GenBank/DDBJ databases">
        <title>Detection, antimicrobial susceptibility and genomic characterization of NDM-producing species of Morganellaceae, Yersiniaceae, and Enterobacteriaceae other than Klebsiella.</title>
        <authorList>
            <person name="Camargo C.H."/>
            <person name="Sacchi C.T."/>
            <person name="Campos K.R."/>
        </authorList>
    </citation>
    <scope>NUCLEOTIDE SEQUENCE</scope>
    <source>
        <strain evidence="7">1189_21</strain>
    </source>
</reference>
<comment type="subcellular location">
    <subcellularLocation>
        <location evidence="3">Cytoplasm</location>
    </subcellularLocation>
</comment>
<evidence type="ECO:0000313" key="8">
    <source>
        <dbReference type="Proteomes" id="UP000244682"/>
    </source>
</evidence>
<comment type="subunit">
    <text evidence="3">Heterotrimer of UreA (gamma), UreB (beta) and UreC (alpha) subunits. Three heterotrimers associate to form the active enzyme.</text>
</comment>
<dbReference type="InterPro" id="IPR002019">
    <property type="entry name" value="Urease_beta-like"/>
</dbReference>
<dbReference type="FunFam" id="2.10.150.10:FF:000001">
    <property type="entry name" value="Urease subunit beta"/>
    <property type="match status" value="1"/>
</dbReference>
<comment type="similarity">
    <text evidence="3">Belongs to the urease beta subunit family.</text>
</comment>
<dbReference type="EMBL" id="PKLF01000012">
    <property type="protein sequence ID" value="MBE8613565.1"/>
    <property type="molecule type" value="Genomic_DNA"/>
</dbReference>
<dbReference type="EC" id="3.5.1.5" evidence="3"/>
<dbReference type="Proteomes" id="UP001182247">
    <property type="component" value="Unassembled WGS sequence"/>
</dbReference>
<dbReference type="RefSeq" id="WP_004237083.1">
    <property type="nucleotide sequence ID" value="NZ_ABGYJJ040000001.1"/>
</dbReference>
<evidence type="ECO:0000313" key="9">
    <source>
        <dbReference type="Proteomes" id="UP001182247"/>
    </source>
</evidence>
<dbReference type="HAMAP" id="MF_01954">
    <property type="entry name" value="Urease_beta"/>
    <property type="match status" value="1"/>
</dbReference>
<evidence type="ECO:0000256" key="1">
    <source>
        <dbReference type="ARBA" id="ARBA00022801"/>
    </source>
</evidence>
<proteinExistence type="inferred from homology"/>
<dbReference type="NCBIfam" id="NF009682">
    <property type="entry name" value="PRK13203.1"/>
    <property type="match status" value="1"/>
</dbReference>
<dbReference type="GO" id="GO:0043419">
    <property type="term" value="P:urea catabolic process"/>
    <property type="evidence" value="ECO:0007669"/>
    <property type="project" value="UniProtKB-UniRule"/>
</dbReference>
<dbReference type="InterPro" id="IPR036461">
    <property type="entry name" value="Urease_betasu_sf"/>
</dbReference>
<dbReference type="CDD" id="cd00407">
    <property type="entry name" value="Urease_beta"/>
    <property type="match status" value="1"/>
</dbReference>
<dbReference type="GO" id="GO:0035550">
    <property type="term" value="C:urease complex"/>
    <property type="evidence" value="ECO:0007669"/>
    <property type="project" value="InterPro"/>
</dbReference>
<reference evidence="6" key="1">
    <citation type="submission" date="2017-12" db="EMBL/GenBank/DDBJ databases">
        <title>Genome sequencing and analysis.</title>
        <authorList>
            <person name="Huang Y.-T."/>
        </authorList>
    </citation>
    <scope>NUCLEOTIDE SEQUENCE</scope>
    <source>
        <strain evidence="6">VGH116</strain>
    </source>
</reference>
<dbReference type="InterPro" id="IPR050069">
    <property type="entry name" value="Urease_subunit"/>
</dbReference>